<dbReference type="Pfam" id="PF04178">
    <property type="entry name" value="Got1"/>
    <property type="match status" value="1"/>
</dbReference>
<accession>A0A167ZWR6</accession>
<feature type="transmembrane region" description="Helical" evidence="8">
    <location>
        <begin position="87"/>
        <end position="114"/>
    </location>
</feature>
<keyword evidence="11" id="KW-1185">Reference proteome</keyword>
<keyword evidence="6 8" id="KW-0472">Membrane</keyword>
<feature type="transmembrane region" description="Helical" evidence="8">
    <location>
        <begin position="154"/>
        <end position="172"/>
    </location>
</feature>
<evidence type="ECO:0000256" key="8">
    <source>
        <dbReference type="RuleBase" id="RU363111"/>
    </source>
</evidence>
<keyword evidence="8" id="KW-0333">Golgi apparatus</keyword>
<feature type="transmembrane region" description="Helical" evidence="8">
    <location>
        <begin position="120"/>
        <end position="142"/>
    </location>
</feature>
<dbReference type="GO" id="GO:0000138">
    <property type="term" value="C:Golgi trans cisterna"/>
    <property type="evidence" value="ECO:0007669"/>
    <property type="project" value="EnsemblFungi"/>
</dbReference>
<comment type="subcellular location">
    <subcellularLocation>
        <location evidence="8">Golgi apparatus membrane</location>
        <topology evidence="8">Multi-pass membrane protein</topology>
    </subcellularLocation>
    <subcellularLocation>
        <location evidence="1">Membrane</location>
        <topology evidence="1">Multi-pass membrane protein</topology>
    </subcellularLocation>
</comment>
<dbReference type="OrthoDB" id="660759at2759"/>
<sequence length="223" mass="24346">MASSSFRESMNSLGWSRRPEPARIDPTTSSSSSGFFSSLRAYNPFNDSSYVQLPSTEAGTASSSSSQPPPIQDGEGGLFSLSRWDRILIFTGCNIGALVCFSMCLIFLFFPILLTKPRKFATLWSMGSALFIGSWAALMGVMPYIRHLLSGPRLPFTGVYFGSIALTLYFSVGLHSTFLTLISSIVQIVALLWYLVSYFPGGSQTLRFASGFAGNRVMGWMNG</sequence>
<dbReference type="GO" id="GO:0042147">
    <property type="term" value="P:retrograde transport, endosome to Golgi"/>
    <property type="evidence" value="ECO:0007669"/>
    <property type="project" value="EnsemblFungi"/>
</dbReference>
<evidence type="ECO:0000256" key="9">
    <source>
        <dbReference type="SAM" id="MobiDB-lite"/>
    </source>
</evidence>
<dbReference type="InterPro" id="IPR007305">
    <property type="entry name" value="Vesicle_transpt_Got1/SFT2"/>
</dbReference>
<dbReference type="GO" id="GO:0005829">
    <property type="term" value="C:cytosol"/>
    <property type="evidence" value="ECO:0007669"/>
    <property type="project" value="GOC"/>
</dbReference>
<feature type="compositionally biased region" description="Polar residues" evidence="9">
    <location>
        <begin position="1"/>
        <end position="14"/>
    </location>
</feature>
<organism evidence="10 11">
    <name type="scientific">Ascosphaera apis ARSEF 7405</name>
    <dbReference type="NCBI Taxonomy" id="392613"/>
    <lineage>
        <taxon>Eukaryota</taxon>
        <taxon>Fungi</taxon>
        <taxon>Dikarya</taxon>
        <taxon>Ascomycota</taxon>
        <taxon>Pezizomycotina</taxon>
        <taxon>Eurotiomycetes</taxon>
        <taxon>Eurotiomycetidae</taxon>
        <taxon>Onygenales</taxon>
        <taxon>Ascosphaeraceae</taxon>
        <taxon>Ascosphaera</taxon>
    </lineage>
</organism>
<dbReference type="PANTHER" id="PTHR23137:SF36">
    <property type="entry name" value="VESICLE TRANSPORT PROTEIN SFT2C"/>
    <property type="match status" value="1"/>
</dbReference>
<evidence type="ECO:0000313" key="11">
    <source>
        <dbReference type="Proteomes" id="UP000242877"/>
    </source>
</evidence>
<gene>
    <name evidence="10" type="ORF">AAP_02660</name>
</gene>
<evidence type="ECO:0000256" key="6">
    <source>
        <dbReference type="ARBA" id="ARBA00023136"/>
    </source>
</evidence>
<dbReference type="GO" id="GO:0000139">
    <property type="term" value="C:Golgi membrane"/>
    <property type="evidence" value="ECO:0007669"/>
    <property type="project" value="UniProtKB-SubCell"/>
</dbReference>
<keyword evidence="4 8" id="KW-0653">Protein transport</keyword>
<dbReference type="VEuPathDB" id="FungiDB:AAP_02660"/>
<dbReference type="AlphaFoldDB" id="A0A167ZWR6"/>
<evidence type="ECO:0000256" key="2">
    <source>
        <dbReference type="ARBA" id="ARBA00022448"/>
    </source>
</evidence>
<dbReference type="InterPro" id="IPR011691">
    <property type="entry name" value="Vesicle_transpt_SFT2"/>
</dbReference>
<evidence type="ECO:0000256" key="4">
    <source>
        <dbReference type="ARBA" id="ARBA00022927"/>
    </source>
</evidence>
<evidence type="ECO:0000256" key="7">
    <source>
        <dbReference type="ARBA" id="ARBA00025800"/>
    </source>
</evidence>
<comment type="caution">
    <text evidence="10">The sequence shown here is derived from an EMBL/GenBank/DDBJ whole genome shotgun (WGS) entry which is preliminary data.</text>
</comment>
<dbReference type="EMBL" id="AZGZ01000009">
    <property type="protein sequence ID" value="KZZ93194.1"/>
    <property type="molecule type" value="Genomic_DNA"/>
</dbReference>
<keyword evidence="5 8" id="KW-1133">Transmembrane helix</keyword>
<dbReference type="GO" id="GO:0015031">
    <property type="term" value="P:protein transport"/>
    <property type="evidence" value="ECO:0007669"/>
    <property type="project" value="UniProtKB-KW"/>
</dbReference>
<keyword evidence="2 8" id="KW-0813">Transport</keyword>
<comment type="function">
    <text evidence="8">Nonessential protein required for the fusion of transport vesicles derived from the endocytic pathway with the Golgi complex.</text>
</comment>
<evidence type="ECO:0000256" key="5">
    <source>
        <dbReference type="ARBA" id="ARBA00022989"/>
    </source>
</evidence>
<comment type="caution">
    <text evidence="8">Lacks conserved residue(s) required for the propagation of feature annotation.</text>
</comment>
<comment type="similarity">
    <text evidence="7 8">Belongs to the SFT2 family.</text>
</comment>
<protein>
    <recommendedName>
        <fullName evidence="8">Protein transport protein SFT2</fullName>
    </recommendedName>
</protein>
<reference evidence="10 11" key="1">
    <citation type="journal article" date="2016" name="Genome Biol. Evol.">
        <title>Divergent and convergent evolution of fungal pathogenicity.</title>
        <authorList>
            <person name="Shang Y."/>
            <person name="Xiao G."/>
            <person name="Zheng P."/>
            <person name="Cen K."/>
            <person name="Zhan S."/>
            <person name="Wang C."/>
        </authorList>
    </citation>
    <scope>NUCLEOTIDE SEQUENCE [LARGE SCALE GENOMIC DNA]</scope>
    <source>
        <strain evidence="10 11">ARSEF 7405</strain>
    </source>
</reference>
<evidence type="ECO:0000256" key="1">
    <source>
        <dbReference type="ARBA" id="ARBA00004141"/>
    </source>
</evidence>
<name>A0A167ZWR6_9EURO</name>
<evidence type="ECO:0000313" key="10">
    <source>
        <dbReference type="EMBL" id="KZZ93194.1"/>
    </source>
</evidence>
<keyword evidence="3 8" id="KW-0812">Transmembrane</keyword>
<evidence type="ECO:0000256" key="3">
    <source>
        <dbReference type="ARBA" id="ARBA00022692"/>
    </source>
</evidence>
<proteinExistence type="inferred from homology"/>
<dbReference type="PANTHER" id="PTHR23137">
    <property type="entry name" value="VESICLE TRANSPORT PROTEIN-RELATED"/>
    <property type="match status" value="1"/>
</dbReference>
<dbReference type="Proteomes" id="UP000242877">
    <property type="component" value="Unassembled WGS sequence"/>
</dbReference>
<feature type="region of interest" description="Disordered" evidence="9">
    <location>
        <begin position="1"/>
        <end position="35"/>
    </location>
</feature>